<dbReference type="Proteomes" id="UP000292919">
    <property type="component" value="Unassembled WGS sequence"/>
</dbReference>
<dbReference type="PANTHER" id="PTHR24567:SF58">
    <property type="entry name" value="CYCLIC AMP-BINDING REGULATORY PROTEIN"/>
    <property type="match status" value="1"/>
</dbReference>
<dbReference type="Pfam" id="PF00027">
    <property type="entry name" value="cNMP_binding"/>
    <property type="match status" value="1"/>
</dbReference>
<reference evidence="6 7" key="1">
    <citation type="submission" date="2018-12" db="EMBL/GenBank/DDBJ databases">
        <title>First genome draft of Desulfovibrio legallis sp. nov.</title>
        <authorList>
            <person name="Ben Dhia O."/>
            <person name="Najjari A."/>
            <person name="Ferjani R."/>
            <person name="Fhoula I."/>
            <person name="Fardeau M.-L."/>
            <person name="Boudabbous A."/>
            <person name="Ouzari H.I."/>
        </authorList>
    </citation>
    <scope>NUCLEOTIDE SEQUENCE [LARGE SCALE GENOMIC DNA]</scope>
    <source>
        <strain evidence="6 7">H1T</strain>
    </source>
</reference>
<gene>
    <name evidence="6" type="ORF">EB812_09890</name>
</gene>
<name>A0A6H3F8Z6_9BACT</name>
<keyword evidence="1" id="KW-0805">Transcription regulation</keyword>
<evidence type="ECO:0000259" key="4">
    <source>
        <dbReference type="PROSITE" id="PS50042"/>
    </source>
</evidence>
<evidence type="ECO:0000259" key="5">
    <source>
        <dbReference type="PROSITE" id="PS51063"/>
    </source>
</evidence>
<keyword evidence="7" id="KW-1185">Reference proteome</keyword>
<keyword evidence="2" id="KW-0238">DNA-binding</keyword>
<dbReference type="InterPro" id="IPR012318">
    <property type="entry name" value="HTH_CRP"/>
</dbReference>
<accession>A0A6H3F8Z6</accession>
<dbReference type="PROSITE" id="PS50042">
    <property type="entry name" value="CNMP_BINDING_3"/>
    <property type="match status" value="1"/>
</dbReference>
<dbReference type="GO" id="GO:0003677">
    <property type="term" value="F:DNA binding"/>
    <property type="evidence" value="ECO:0007669"/>
    <property type="project" value="UniProtKB-KW"/>
</dbReference>
<dbReference type="CDD" id="cd00038">
    <property type="entry name" value="CAP_ED"/>
    <property type="match status" value="1"/>
</dbReference>
<evidence type="ECO:0000256" key="3">
    <source>
        <dbReference type="ARBA" id="ARBA00023163"/>
    </source>
</evidence>
<dbReference type="InterPro" id="IPR036390">
    <property type="entry name" value="WH_DNA-bd_sf"/>
</dbReference>
<dbReference type="GO" id="GO:0003700">
    <property type="term" value="F:DNA-binding transcription factor activity"/>
    <property type="evidence" value="ECO:0007669"/>
    <property type="project" value="TreeGrafter"/>
</dbReference>
<protein>
    <submittedName>
        <fullName evidence="6">Crp/Fnr family transcriptional regulator</fullName>
    </submittedName>
</protein>
<evidence type="ECO:0000256" key="1">
    <source>
        <dbReference type="ARBA" id="ARBA00023015"/>
    </source>
</evidence>
<evidence type="ECO:0000256" key="2">
    <source>
        <dbReference type="ARBA" id="ARBA00023125"/>
    </source>
</evidence>
<evidence type="ECO:0000313" key="6">
    <source>
        <dbReference type="EMBL" id="TBH78735.1"/>
    </source>
</evidence>
<comment type="caution">
    <text evidence="6">The sequence shown here is derived from an EMBL/GenBank/DDBJ whole genome shotgun (WGS) entry which is preliminary data.</text>
</comment>
<dbReference type="InterPro" id="IPR018490">
    <property type="entry name" value="cNMP-bd_dom_sf"/>
</dbReference>
<dbReference type="SUPFAM" id="SSF46785">
    <property type="entry name" value="Winged helix' DNA-binding domain"/>
    <property type="match status" value="1"/>
</dbReference>
<dbReference type="GO" id="GO:0005829">
    <property type="term" value="C:cytosol"/>
    <property type="evidence" value="ECO:0007669"/>
    <property type="project" value="TreeGrafter"/>
</dbReference>
<organism evidence="6 7">
    <name type="scientific">Desulfovibrio legallii</name>
    <dbReference type="NCBI Taxonomy" id="571438"/>
    <lineage>
        <taxon>Bacteria</taxon>
        <taxon>Pseudomonadati</taxon>
        <taxon>Thermodesulfobacteriota</taxon>
        <taxon>Desulfovibrionia</taxon>
        <taxon>Desulfovibrionales</taxon>
        <taxon>Desulfovibrionaceae</taxon>
        <taxon>Desulfovibrio</taxon>
    </lineage>
</organism>
<dbReference type="SUPFAM" id="SSF51206">
    <property type="entry name" value="cAMP-binding domain-like"/>
    <property type="match status" value="1"/>
</dbReference>
<dbReference type="Gene3D" id="2.60.120.10">
    <property type="entry name" value="Jelly Rolls"/>
    <property type="match status" value="1"/>
</dbReference>
<feature type="domain" description="HTH crp-type" evidence="5">
    <location>
        <begin position="152"/>
        <end position="218"/>
    </location>
</feature>
<dbReference type="InterPro" id="IPR000595">
    <property type="entry name" value="cNMP-bd_dom"/>
</dbReference>
<dbReference type="AlphaFoldDB" id="A0A6H3F8Z6"/>
<proteinExistence type="predicted"/>
<dbReference type="InterPro" id="IPR014710">
    <property type="entry name" value="RmlC-like_jellyroll"/>
</dbReference>
<evidence type="ECO:0000313" key="7">
    <source>
        <dbReference type="Proteomes" id="UP000292919"/>
    </source>
</evidence>
<feature type="domain" description="Cyclic nucleotide-binding" evidence="4">
    <location>
        <begin position="10"/>
        <end position="113"/>
    </location>
</feature>
<dbReference type="Pfam" id="PF13545">
    <property type="entry name" value="HTH_Crp_2"/>
    <property type="match status" value="1"/>
</dbReference>
<keyword evidence="3" id="KW-0804">Transcription</keyword>
<dbReference type="EMBL" id="SIXC01000013">
    <property type="protein sequence ID" value="TBH78735.1"/>
    <property type="molecule type" value="Genomic_DNA"/>
</dbReference>
<dbReference type="PANTHER" id="PTHR24567">
    <property type="entry name" value="CRP FAMILY TRANSCRIPTIONAL REGULATORY PROTEIN"/>
    <property type="match status" value="1"/>
</dbReference>
<dbReference type="InterPro" id="IPR050397">
    <property type="entry name" value="Env_Response_Regulators"/>
</dbReference>
<dbReference type="SMART" id="SM00419">
    <property type="entry name" value="HTH_CRP"/>
    <property type="match status" value="1"/>
</dbReference>
<dbReference type="RefSeq" id="WP_118229483.1">
    <property type="nucleotide sequence ID" value="NZ_DBFBQU010000306.1"/>
</dbReference>
<dbReference type="SMART" id="SM00100">
    <property type="entry name" value="cNMP"/>
    <property type="match status" value="1"/>
</dbReference>
<dbReference type="PROSITE" id="PS51063">
    <property type="entry name" value="HTH_CRP_2"/>
    <property type="match status" value="1"/>
</dbReference>
<sequence>MDQALRTCPLFHGMTPEEARRCLACSGAAVSSHAKGSLIFAETDPPARLYVLLDGAVSVCRESAQGRRAVMAHIDQPGDLFGEVYVFLDQAAYGCSVLAESQTRVLGIPGRFFYATCEKGCTVHARMIRNMLGIFAHKALFLTRRVALLSSGSLRRKLAGLLLEHLHPDGSLALGMNREQMADFLGVTRPSLSRELAAMRDEGLLDLHGRRVRVPDTAALRRICEYPNEM</sequence>